<dbReference type="STRING" id="910964.GEAM_1273"/>
<gene>
    <name evidence="2" type="ORF">GEAM_1273</name>
</gene>
<feature type="transmembrane region" description="Helical" evidence="1">
    <location>
        <begin position="12"/>
        <end position="30"/>
    </location>
</feature>
<dbReference type="AlphaFoldDB" id="A0A085GHK8"/>
<organism evidence="2 3">
    <name type="scientific">Ewingella americana (strain ATCC 33852 / DSM 4580 / CCUG 14506 / JCM 5911 / LMG 7869 / NCTC 12157 / CDC 1468-78)</name>
    <dbReference type="NCBI Taxonomy" id="910964"/>
    <lineage>
        <taxon>Bacteria</taxon>
        <taxon>Pseudomonadati</taxon>
        <taxon>Pseudomonadota</taxon>
        <taxon>Gammaproteobacteria</taxon>
        <taxon>Enterobacterales</taxon>
        <taxon>Yersiniaceae</taxon>
        <taxon>Ewingella</taxon>
    </lineage>
</organism>
<proteinExistence type="predicted"/>
<dbReference type="GeneID" id="78379613"/>
<keyword evidence="1" id="KW-1133">Transmembrane helix</keyword>
<evidence type="ECO:0000256" key="1">
    <source>
        <dbReference type="SAM" id="Phobius"/>
    </source>
</evidence>
<accession>A0A085GHK8</accession>
<dbReference type="Proteomes" id="UP000028640">
    <property type="component" value="Unassembled WGS sequence"/>
</dbReference>
<reference evidence="2 3" key="1">
    <citation type="submission" date="2014-05" db="EMBL/GenBank/DDBJ databases">
        <title>ATOL: Assembling a taxonomically balanced genome-scale reconstruction of the evolutionary history of the Enterobacteriaceae.</title>
        <authorList>
            <person name="Plunkett G.III."/>
            <person name="Neeno-Eckwall E.C."/>
            <person name="Glasner J.D."/>
            <person name="Perna N.T."/>
        </authorList>
    </citation>
    <scope>NUCLEOTIDE SEQUENCE [LARGE SCALE GENOMIC DNA]</scope>
    <source>
        <strain evidence="2 3">ATCC 33852</strain>
    </source>
</reference>
<dbReference type="RefSeq" id="WP_051899426.1">
    <property type="nucleotide sequence ID" value="NZ_JMPJ01000038.1"/>
</dbReference>
<keyword evidence="1" id="KW-0472">Membrane</keyword>
<comment type="caution">
    <text evidence="2">The sequence shown here is derived from an EMBL/GenBank/DDBJ whole genome shotgun (WGS) entry which is preliminary data.</text>
</comment>
<keyword evidence="1" id="KW-0812">Transmembrane</keyword>
<name>A0A085GHK8_EWIA3</name>
<dbReference type="eggNOG" id="ENOG502ZNJY">
    <property type="taxonomic scope" value="Bacteria"/>
</dbReference>
<sequence length="84" mass="9814">MKHAYLFNPKRGVILLIKNKIIFGVVLFLMKITRTLRVNSIKWYSKEQISYTQTKTILDFASAINRISIRLLRFTKAPSLKKGE</sequence>
<evidence type="ECO:0000313" key="2">
    <source>
        <dbReference type="EMBL" id="KFC83203.1"/>
    </source>
</evidence>
<dbReference type="OrthoDB" id="6627862at2"/>
<keyword evidence="3" id="KW-1185">Reference proteome</keyword>
<evidence type="ECO:0000313" key="3">
    <source>
        <dbReference type="Proteomes" id="UP000028640"/>
    </source>
</evidence>
<dbReference type="EMBL" id="JMPJ01000038">
    <property type="protein sequence ID" value="KFC83203.1"/>
    <property type="molecule type" value="Genomic_DNA"/>
</dbReference>
<protein>
    <submittedName>
        <fullName evidence="2">Uncharacterized protein</fullName>
    </submittedName>
</protein>